<keyword evidence="3" id="KW-0378">Hydrolase</keyword>
<dbReference type="GO" id="GO:0046872">
    <property type="term" value="F:metal ion binding"/>
    <property type="evidence" value="ECO:0007669"/>
    <property type="project" value="UniProtKB-KW"/>
</dbReference>
<dbReference type="Pfam" id="PF04794">
    <property type="entry name" value="YdjC"/>
    <property type="match status" value="1"/>
</dbReference>
<evidence type="ECO:0000256" key="1">
    <source>
        <dbReference type="ARBA" id="ARBA00001946"/>
    </source>
</evidence>
<keyword evidence="2" id="KW-0479">Metal-binding</keyword>
<reference evidence="6 7" key="1">
    <citation type="submission" date="2014-07" db="EMBL/GenBank/DDBJ databases">
        <authorList>
            <person name="McCorrison J."/>
            <person name="Sanka R."/>
            <person name="Torralba M."/>
            <person name="Gillis M."/>
            <person name="Haft D.H."/>
            <person name="Methe B."/>
            <person name="Sutton G."/>
            <person name="Nelson K.E."/>
        </authorList>
    </citation>
    <scope>NUCLEOTIDE SEQUENCE [LARGE SCALE GENOMIC DNA]</scope>
    <source>
        <strain evidence="6 7">DNF00314</strain>
    </source>
</reference>
<dbReference type="RefSeq" id="WP_038151543.1">
    <property type="nucleotide sequence ID" value="NZ_JRNT01000006.1"/>
</dbReference>
<sequence>MIKLIVNADDFGIHTSVNKGIVKGHCEGIITSTSLLANGSEFESAVDLGFTYPNLGIGIHTCLVGGLPPVCNPDEVSSLLTSEGVLPTTYLDFIKRCMMRTIRYDELYKELAAQFKKIIDTGLPITHVDGHQHMHILPQVLPIVVDLMKQYGIKKIRIPREYKTFVNGVYNPIRFLGKVGLSTVADMAKRTVAQEDIKSPDYFWGMINGGQLIEPALATILSSISKKAGVHEIMTHPGLSDNVLNQKFDWHYHWEEELKSMMSISIGEYIRRHNIALINYGEL</sequence>
<evidence type="ECO:0000256" key="5">
    <source>
        <dbReference type="ARBA" id="ARBA00023277"/>
    </source>
</evidence>
<proteinExistence type="predicted"/>
<evidence type="ECO:0000256" key="4">
    <source>
        <dbReference type="ARBA" id="ARBA00022842"/>
    </source>
</evidence>
<dbReference type="AlphaFoldDB" id="A0A096CRM8"/>
<dbReference type="GO" id="GO:0016787">
    <property type="term" value="F:hydrolase activity"/>
    <property type="evidence" value="ECO:0007669"/>
    <property type="project" value="UniProtKB-KW"/>
</dbReference>
<dbReference type="SUPFAM" id="SSF88713">
    <property type="entry name" value="Glycoside hydrolase/deacetylase"/>
    <property type="match status" value="1"/>
</dbReference>
<dbReference type="eggNOG" id="COG3394">
    <property type="taxonomic scope" value="Bacteria"/>
</dbReference>
<evidence type="ECO:0000256" key="2">
    <source>
        <dbReference type="ARBA" id="ARBA00022723"/>
    </source>
</evidence>
<evidence type="ECO:0000256" key="3">
    <source>
        <dbReference type="ARBA" id="ARBA00022801"/>
    </source>
</evidence>
<dbReference type="GO" id="GO:0019213">
    <property type="term" value="F:deacetylase activity"/>
    <property type="evidence" value="ECO:0007669"/>
    <property type="project" value="TreeGrafter"/>
</dbReference>
<dbReference type="PANTHER" id="PTHR31609:SF1">
    <property type="entry name" value="CARBOHYDRATE DEACETYLASE"/>
    <property type="match status" value="1"/>
</dbReference>
<evidence type="ECO:0000313" key="7">
    <source>
        <dbReference type="Proteomes" id="UP000029628"/>
    </source>
</evidence>
<evidence type="ECO:0000313" key="6">
    <source>
        <dbReference type="EMBL" id="KGF47984.1"/>
    </source>
</evidence>
<protein>
    <submittedName>
        <fullName evidence="6">Hopanoid biosynthesis associated protein HpnK</fullName>
    </submittedName>
</protein>
<keyword evidence="5" id="KW-0119">Carbohydrate metabolism</keyword>
<accession>A0A096CRM8</accession>
<gene>
    <name evidence="6" type="ORF">HMPREF0872_02520</name>
</gene>
<keyword evidence="7" id="KW-1185">Reference proteome</keyword>
<organism evidence="6 7">
    <name type="scientific">Veillonella montpellierensis DNF00314</name>
    <dbReference type="NCBI Taxonomy" id="1401067"/>
    <lineage>
        <taxon>Bacteria</taxon>
        <taxon>Bacillati</taxon>
        <taxon>Bacillota</taxon>
        <taxon>Negativicutes</taxon>
        <taxon>Veillonellales</taxon>
        <taxon>Veillonellaceae</taxon>
        <taxon>Veillonella</taxon>
    </lineage>
</organism>
<comment type="caution">
    <text evidence="6">The sequence shown here is derived from an EMBL/GenBank/DDBJ whole genome shotgun (WGS) entry which is preliminary data.</text>
</comment>
<dbReference type="EMBL" id="JRNT01000006">
    <property type="protein sequence ID" value="KGF47984.1"/>
    <property type="molecule type" value="Genomic_DNA"/>
</dbReference>
<keyword evidence="4" id="KW-0460">Magnesium</keyword>
<dbReference type="GO" id="GO:0005975">
    <property type="term" value="P:carbohydrate metabolic process"/>
    <property type="evidence" value="ECO:0007669"/>
    <property type="project" value="InterPro"/>
</dbReference>
<name>A0A096CRM8_9FIRM</name>
<dbReference type="CDD" id="cd10808">
    <property type="entry name" value="YdjC"/>
    <property type="match status" value="1"/>
</dbReference>
<comment type="cofactor">
    <cofactor evidence="1">
        <name>Mg(2+)</name>
        <dbReference type="ChEBI" id="CHEBI:18420"/>
    </cofactor>
</comment>
<dbReference type="PANTHER" id="PTHR31609">
    <property type="entry name" value="YDJC DEACETYLASE FAMILY MEMBER"/>
    <property type="match status" value="1"/>
</dbReference>
<dbReference type="Proteomes" id="UP000029628">
    <property type="component" value="Unassembled WGS sequence"/>
</dbReference>
<dbReference type="Gene3D" id="3.20.20.370">
    <property type="entry name" value="Glycoside hydrolase/deacetylase"/>
    <property type="match status" value="1"/>
</dbReference>
<dbReference type="InterPro" id="IPR011330">
    <property type="entry name" value="Glyco_hydro/deAcase_b/a-brl"/>
</dbReference>
<dbReference type="InterPro" id="IPR006879">
    <property type="entry name" value="YdjC-like"/>
</dbReference>